<keyword evidence="2" id="KW-1133">Transmembrane helix</keyword>
<evidence type="ECO:0000259" key="4">
    <source>
        <dbReference type="Pfam" id="PF20597"/>
    </source>
</evidence>
<feature type="compositionally biased region" description="Polar residues" evidence="1">
    <location>
        <begin position="60"/>
        <end position="69"/>
    </location>
</feature>
<keyword evidence="2" id="KW-0472">Membrane</keyword>
<evidence type="ECO:0000256" key="1">
    <source>
        <dbReference type="SAM" id="MobiDB-lite"/>
    </source>
</evidence>
<reference evidence="5 6" key="1">
    <citation type="journal article" date="2015" name="Genome Announc.">
        <title>Expanding the biotechnology potential of lactobacilli through comparative genomics of 213 strains and associated genera.</title>
        <authorList>
            <person name="Sun Z."/>
            <person name="Harris H.M."/>
            <person name="McCann A."/>
            <person name="Guo C."/>
            <person name="Argimon S."/>
            <person name="Zhang W."/>
            <person name="Yang X."/>
            <person name="Jeffery I.B."/>
            <person name="Cooney J.C."/>
            <person name="Kagawa T.F."/>
            <person name="Liu W."/>
            <person name="Song Y."/>
            <person name="Salvetti E."/>
            <person name="Wrobel A."/>
            <person name="Rasinkangas P."/>
            <person name="Parkhill J."/>
            <person name="Rea M.C."/>
            <person name="O'Sullivan O."/>
            <person name="Ritari J."/>
            <person name="Douillard F.P."/>
            <person name="Paul Ross R."/>
            <person name="Yang R."/>
            <person name="Briner A.E."/>
            <person name="Felis G.E."/>
            <person name="de Vos W.M."/>
            <person name="Barrangou R."/>
            <person name="Klaenhammer T.R."/>
            <person name="Caufield P.W."/>
            <person name="Cui Y."/>
            <person name="Zhang H."/>
            <person name="O'Toole P.W."/>
        </authorList>
    </citation>
    <scope>NUCLEOTIDE SEQUENCE [LARGE SCALE GENOMIC DNA]</scope>
    <source>
        <strain evidence="5 6">DSM 16043</strain>
    </source>
</reference>
<evidence type="ECO:0000313" key="5">
    <source>
        <dbReference type="EMBL" id="KRL90423.1"/>
    </source>
</evidence>
<keyword evidence="2" id="KW-0812">Transmembrane</keyword>
<feature type="compositionally biased region" description="Basic and acidic residues" evidence="1">
    <location>
        <begin position="581"/>
        <end position="595"/>
    </location>
</feature>
<feature type="chain" id="PRO_5039257347" description="Choice-of-anchor A domain-containing protein" evidence="3">
    <location>
        <begin position="36"/>
        <end position="669"/>
    </location>
</feature>
<gene>
    <name evidence="5" type="ORF">FC46_GL000176</name>
</gene>
<feature type="transmembrane region" description="Helical" evidence="2">
    <location>
        <begin position="643"/>
        <end position="663"/>
    </location>
</feature>
<accession>A0A0R1UAM8</accession>
<keyword evidence="3" id="KW-0732">Signal</keyword>
<feature type="domain" description="Choice-of-anchor A" evidence="4">
    <location>
        <begin position="151"/>
        <end position="439"/>
    </location>
</feature>
<keyword evidence="6" id="KW-1185">Reference proteome</keyword>
<evidence type="ECO:0000313" key="6">
    <source>
        <dbReference type="Proteomes" id="UP000051036"/>
    </source>
</evidence>
<evidence type="ECO:0000256" key="2">
    <source>
        <dbReference type="SAM" id="Phobius"/>
    </source>
</evidence>
<dbReference type="STRING" id="1423763.FC46_GL000176"/>
<dbReference type="Pfam" id="PF20597">
    <property type="entry name" value="pAdhesive_15"/>
    <property type="match status" value="1"/>
</dbReference>
<dbReference type="AlphaFoldDB" id="A0A0R1UAM8"/>
<feature type="signal peptide" evidence="3">
    <location>
        <begin position="1"/>
        <end position="35"/>
    </location>
</feature>
<sequence length="669" mass="72210">MKQMSKKIKTQFAIRKLTTGTAAVLLSLGILSNNALPIVSAAIQETPSEQVAGTDPEIVTSDTQDNSQTSDIDIDVDVSKSDEQLSVDKTTIEEKVELKDTPASSPTIETDNSSSQEAVDSEENKKKPTVDTNSLDEIKQFMEDLDKNHLLGIAGAFHLFGQNVSIQNGTHVAGNVAADKLNVNGSNFGTNNNANTNLTYGDIYYVNSIDQISNGAFTADNKIVVFGPEIEYRPKPNESHRLEVMVNGDWVTLDQVKADQVIKAEELIDFKKELDKLNDKANNFSSQTQTEGVVADFSDQNNRYIDISNVSATENTVYVTIDAQYITSDRPIHIKGISTEAGGPNIVLNVVNTSRGDLNVSTQVKLTYADGSSHGSSETNPLHNKVLWNFGTNVSQVTIANQSPFMGSILAPNATITAKVNVDGNIIGQTVIVDGGETHRWDLTHPPTNSKPDQVPTTPIKPIPPRPQPSEPEEPENPSEPEKPENPTEPVEPTNPQPSEPQITNPDSTTSPMLPIYPIIPQPSTPVQPSAPEQSNPEEPTNPVTPSTPEDTTYPENSLQPPTSQAPTNPYMNLLSNSSSTDHEKVELHDEDTKKVTSAVHTASSNKEETIAPLAQKVSSKSTQESKADNTTLPAAGGKQEQATSIFGLLSIALVAFATFFGVKTKSDN</sequence>
<comment type="caution">
    <text evidence="5">The sequence shown here is derived from an EMBL/GenBank/DDBJ whole genome shotgun (WGS) entry which is preliminary data.</text>
</comment>
<organism evidence="5 6">
    <name type="scientific">Lactobacillus kalixensis DSM 16043</name>
    <dbReference type="NCBI Taxonomy" id="1423763"/>
    <lineage>
        <taxon>Bacteria</taxon>
        <taxon>Bacillati</taxon>
        <taxon>Bacillota</taxon>
        <taxon>Bacilli</taxon>
        <taxon>Lactobacillales</taxon>
        <taxon>Lactobacillaceae</taxon>
        <taxon>Lactobacillus</taxon>
    </lineage>
</organism>
<dbReference type="Proteomes" id="UP000051036">
    <property type="component" value="Unassembled WGS sequence"/>
</dbReference>
<evidence type="ECO:0000256" key="3">
    <source>
        <dbReference type="SAM" id="SignalP"/>
    </source>
</evidence>
<feature type="region of interest" description="Disordered" evidence="1">
    <location>
        <begin position="93"/>
        <end position="132"/>
    </location>
</feature>
<feature type="region of interest" description="Disordered" evidence="1">
    <location>
        <begin position="47"/>
        <end position="80"/>
    </location>
</feature>
<protein>
    <recommendedName>
        <fullName evidence="4">Choice-of-anchor A domain-containing protein</fullName>
    </recommendedName>
</protein>
<feature type="region of interest" description="Disordered" evidence="1">
    <location>
        <begin position="438"/>
        <end position="640"/>
    </location>
</feature>
<feature type="compositionally biased region" description="Polar residues" evidence="1">
    <location>
        <begin position="527"/>
        <end position="580"/>
    </location>
</feature>
<feature type="compositionally biased region" description="Polar residues" evidence="1">
    <location>
        <begin position="500"/>
        <end position="512"/>
    </location>
</feature>
<feature type="compositionally biased region" description="Polar residues" evidence="1">
    <location>
        <begin position="102"/>
        <end position="118"/>
    </location>
</feature>
<feature type="compositionally biased region" description="Polar residues" evidence="1">
    <location>
        <begin position="617"/>
        <end position="633"/>
    </location>
</feature>
<dbReference type="EMBL" id="AZFM01000010">
    <property type="protein sequence ID" value="KRL90423.1"/>
    <property type="molecule type" value="Genomic_DNA"/>
</dbReference>
<name>A0A0R1UAM8_9LACO</name>
<dbReference type="PATRIC" id="fig|1423763.3.peg.175"/>
<feature type="compositionally biased region" description="Pro residues" evidence="1">
    <location>
        <begin position="459"/>
        <end position="470"/>
    </location>
</feature>
<dbReference type="InterPro" id="IPR026588">
    <property type="entry name" value="Choice_anch_A"/>
</dbReference>
<proteinExistence type="predicted"/>